<dbReference type="STRING" id="62062.ENSHHUP00000044049"/>
<evidence type="ECO:0000256" key="9">
    <source>
        <dbReference type="SAM" id="MobiDB-lite"/>
    </source>
</evidence>
<keyword evidence="6" id="KW-0496">Mitochondrion</keyword>
<evidence type="ECO:0000259" key="10">
    <source>
        <dbReference type="Pfam" id="PF03364"/>
    </source>
</evidence>
<dbReference type="PANTHER" id="PTHR12901:SF14">
    <property type="entry name" value="COENZYME Q-BINDING PROTEIN COQ10 HOMOLOG, MITOCHONDRIAL"/>
    <property type="match status" value="1"/>
</dbReference>
<evidence type="ECO:0000256" key="1">
    <source>
        <dbReference type="ARBA" id="ARBA00004443"/>
    </source>
</evidence>
<dbReference type="GO" id="GO:0045333">
    <property type="term" value="P:cellular respiration"/>
    <property type="evidence" value="ECO:0007669"/>
    <property type="project" value="InterPro"/>
</dbReference>
<accession>A0A4W5N320</accession>
<keyword evidence="12" id="KW-1185">Reference proteome</keyword>
<dbReference type="PANTHER" id="PTHR12901">
    <property type="entry name" value="SPERM PROTEIN HOMOLOG"/>
    <property type="match status" value="1"/>
</dbReference>
<evidence type="ECO:0000256" key="6">
    <source>
        <dbReference type="ARBA" id="ARBA00023128"/>
    </source>
</evidence>
<keyword evidence="7" id="KW-0472">Membrane</keyword>
<protein>
    <submittedName>
        <fullName evidence="11">Si:ch73-141c7.1</fullName>
    </submittedName>
</protein>
<feature type="region of interest" description="Disordered" evidence="9">
    <location>
        <begin position="224"/>
        <end position="250"/>
    </location>
</feature>
<reference evidence="11" key="3">
    <citation type="submission" date="2025-09" db="UniProtKB">
        <authorList>
            <consortium name="Ensembl"/>
        </authorList>
    </citation>
    <scope>IDENTIFICATION</scope>
</reference>
<keyword evidence="4" id="KW-0999">Mitochondrion inner membrane</keyword>
<keyword evidence="5" id="KW-0809">Transit peptide</keyword>
<evidence type="ECO:0000313" key="12">
    <source>
        <dbReference type="Proteomes" id="UP000314982"/>
    </source>
</evidence>
<dbReference type="GO" id="GO:0048039">
    <property type="term" value="F:ubiquinone binding"/>
    <property type="evidence" value="ECO:0007669"/>
    <property type="project" value="InterPro"/>
</dbReference>
<proteinExistence type="inferred from homology"/>
<evidence type="ECO:0000256" key="3">
    <source>
        <dbReference type="ARBA" id="ARBA00011814"/>
    </source>
</evidence>
<reference evidence="11" key="2">
    <citation type="submission" date="2025-08" db="UniProtKB">
        <authorList>
            <consortium name="Ensembl"/>
        </authorList>
    </citation>
    <scope>IDENTIFICATION</scope>
</reference>
<comment type="similarity">
    <text evidence="2">Belongs to the COQ10 family.</text>
</comment>
<dbReference type="GO" id="GO:0005743">
    <property type="term" value="C:mitochondrial inner membrane"/>
    <property type="evidence" value="ECO:0007669"/>
    <property type="project" value="UniProtKB-SubCell"/>
</dbReference>
<dbReference type="FunFam" id="3.30.530.20:FF:000002">
    <property type="entry name" value="Coenzyme Q-binding protein COQ10 homolog, mitochondrial"/>
    <property type="match status" value="1"/>
</dbReference>
<dbReference type="InterPro" id="IPR005031">
    <property type="entry name" value="COQ10_START"/>
</dbReference>
<comment type="function">
    <text evidence="8">Required for the function of coenzyme Q in the respiratory chain. May serve as a chaperone or may be involved in the transport of Q6 from its site of synthesis to the catalytic sites of the respiratory complexes.</text>
</comment>
<name>A0A4W5N320_9TELE</name>
<organism evidence="11 12">
    <name type="scientific">Hucho hucho</name>
    <name type="common">huchen</name>
    <dbReference type="NCBI Taxonomy" id="62062"/>
    <lineage>
        <taxon>Eukaryota</taxon>
        <taxon>Metazoa</taxon>
        <taxon>Chordata</taxon>
        <taxon>Craniata</taxon>
        <taxon>Vertebrata</taxon>
        <taxon>Euteleostomi</taxon>
        <taxon>Actinopterygii</taxon>
        <taxon>Neopterygii</taxon>
        <taxon>Teleostei</taxon>
        <taxon>Protacanthopterygii</taxon>
        <taxon>Salmoniformes</taxon>
        <taxon>Salmonidae</taxon>
        <taxon>Salmoninae</taxon>
        <taxon>Hucho</taxon>
    </lineage>
</organism>
<evidence type="ECO:0000256" key="7">
    <source>
        <dbReference type="ARBA" id="ARBA00023136"/>
    </source>
</evidence>
<dbReference type="Ensembl" id="ENSHHUT00000045694.1">
    <property type="protein sequence ID" value="ENSHHUP00000044049.1"/>
    <property type="gene ID" value="ENSHHUG00000027010.1"/>
</dbReference>
<dbReference type="GeneTree" id="ENSGT00940000165444"/>
<dbReference type="Gene3D" id="3.30.530.20">
    <property type="match status" value="1"/>
</dbReference>
<evidence type="ECO:0000256" key="5">
    <source>
        <dbReference type="ARBA" id="ARBA00022946"/>
    </source>
</evidence>
<sequence>MANKTTPLLFRSVVEMSEVHSSKVVRGNPNRANIRHLGSCGVLSARHATLPLSSPLLWTTPSRSFINLAASITARRMEYSESRTLGYTAEQMYSVVASVDQYQHFVPWCKKSRVVKGRNGDVRAQLEIGFPPIVERYTSEVTVVPNHQVRAVCTDGSLFSHLETIWRFAPAAEDQPDSCNIEFHVSFEFRSLLHSQLATLFFDEVVKQMVNAFESRAAKLYRGHHTTLQETPARRRAAREDPHSPTHGLK</sequence>
<evidence type="ECO:0000256" key="4">
    <source>
        <dbReference type="ARBA" id="ARBA00022792"/>
    </source>
</evidence>
<reference evidence="12" key="1">
    <citation type="submission" date="2018-06" db="EMBL/GenBank/DDBJ databases">
        <title>Genome assembly of Danube salmon.</title>
        <authorList>
            <person name="Macqueen D.J."/>
            <person name="Gundappa M.K."/>
        </authorList>
    </citation>
    <scope>NUCLEOTIDE SEQUENCE [LARGE SCALE GENOMIC DNA]</scope>
</reference>
<dbReference type="Pfam" id="PF03364">
    <property type="entry name" value="Polyketide_cyc"/>
    <property type="match status" value="1"/>
</dbReference>
<evidence type="ECO:0000256" key="8">
    <source>
        <dbReference type="ARBA" id="ARBA00024947"/>
    </source>
</evidence>
<comment type="subunit">
    <text evidence="3">Interacts with coenzyme Q.</text>
</comment>
<dbReference type="InterPro" id="IPR044996">
    <property type="entry name" value="COQ10-like"/>
</dbReference>
<dbReference type="SUPFAM" id="SSF55961">
    <property type="entry name" value="Bet v1-like"/>
    <property type="match status" value="1"/>
</dbReference>
<evidence type="ECO:0000256" key="2">
    <source>
        <dbReference type="ARBA" id="ARBA00006885"/>
    </source>
</evidence>
<evidence type="ECO:0000313" key="11">
    <source>
        <dbReference type="Ensembl" id="ENSHHUP00000044049.1"/>
    </source>
</evidence>
<dbReference type="AlphaFoldDB" id="A0A4W5N320"/>
<dbReference type="InterPro" id="IPR023393">
    <property type="entry name" value="START-like_dom_sf"/>
</dbReference>
<dbReference type="Proteomes" id="UP000314982">
    <property type="component" value="Unassembled WGS sequence"/>
</dbReference>
<comment type="subcellular location">
    <subcellularLocation>
        <location evidence="1">Mitochondrion inner membrane</location>
        <topology evidence="1">Peripheral membrane protein</topology>
        <orientation evidence="1">Matrix side</orientation>
    </subcellularLocation>
</comment>
<dbReference type="CDD" id="cd07813">
    <property type="entry name" value="COQ10p_like"/>
    <property type="match status" value="1"/>
</dbReference>
<feature type="domain" description="Coenzyme Q-binding protein COQ10 START" evidence="10">
    <location>
        <begin position="86"/>
        <end position="214"/>
    </location>
</feature>